<evidence type="ECO:0000256" key="3">
    <source>
        <dbReference type="ARBA" id="ARBA00023163"/>
    </source>
</evidence>
<dbReference type="SUPFAM" id="SSF48008">
    <property type="entry name" value="GntR ligand-binding domain-like"/>
    <property type="match status" value="1"/>
</dbReference>
<dbReference type="Gene3D" id="1.10.10.10">
    <property type="entry name" value="Winged helix-like DNA-binding domain superfamily/Winged helix DNA-binding domain"/>
    <property type="match status" value="1"/>
</dbReference>
<keyword evidence="3" id="KW-0804">Transcription</keyword>
<dbReference type="PANTHER" id="PTHR43537">
    <property type="entry name" value="TRANSCRIPTIONAL REGULATOR, GNTR FAMILY"/>
    <property type="match status" value="1"/>
</dbReference>
<dbReference type="Pfam" id="PF00392">
    <property type="entry name" value="GntR"/>
    <property type="match status" value="1"/>
</dbReference>
<keyword evidence="6" id="KW-1185">Reference proteome</keyword>
<dbReference type="InterPro" id="IPR000524">
    <property type="entry name" value="Tscrpt_reg_HTH_GntR"/>
</dbReference>
<evidence type="ECO:0000259" key="4">
    <source>
        <dbReference type="PROSITE" id="PS50949"/>
    </source>
</evidence>
<dbReference type="Pfam" id="PF07729">
    <property type="entry name" value="FCD"/>
    <property type="match status" value="1"/>
</dbReference>
<dbReference type="Proteomes" id="UP001500449">
    <property type="component" value="Unassembled WGS sequence"/>
</dbReference>
<dbReference type="InterPro" id="IPR036390">
    <property type="entry name" value="WH_DNA-bd_sf"/>
</dbReference>
<dbReference type="InterPro" id="IPR008920">
    <property type="entry name" value="TF_FadR/GntR_C"/>
</dbReference>
<proteinExistence type="predicted"/>
<dbReference type="InterPro" id="IPR011711">
    <property type="entry name" value="GntR_C"/>
</dbReference>
<name>A0ABN2NNK1_9PSEU</name>
<evidence type="ECO:0000256" key="1">
    <source>
        <dbReference type="ARBA" id="ARBA00023015"/>
    </source>
</evidence>
<dbReference type="InterPro" id="IPR036388">
    <property type="entry name" value="WH-like_DNA-bd_sf"/>
</dbReference>
<evidence type="ECO:0000313" key="6">
    <source>
        <dbReference type="Proteomes" id="UP001500449"/>
    </source>
</evidence>
<dbReference type="PANTHER" id="PTHR43537:SF5">
    <property type="entry name" value="UXU OPERON TRANSCRIPTIONAL REGULATOR"/>
    <property type="match status" value="1"/>
</dbReference>
<dbReference type="Gene3D" id="1.20.120.530">
    <property type="entry name" value="GntR ligand-binding domain-like"/>
    <property type="match status" value="1"/>
</dbReference>
<dbReference type="PROSITE" id="PS50949">
    <property type="entry name" value="HTH_GNTR"/>
    <property type="match status" value="1"/>
</dbReference>
<dbReference type="RefSeq" id="WP_344426854.1">
    <property type="nucleotide sequence ID" value="NZ_BAAAQK010000028.1"/>
</dbReference>
<accession>A0ABN2NNK1</accession>
<sequence>MTDEATAGRATAVPRGFAVDLAAAGPRTRAEHLAAAVEARIRAEALGPGDPIGTIEEIRAGSGFARATVNEAVRLLADRGVLRIRPGRRGGLFVADQGPVVRMRRTLLEVREDPSTVADAVELRNELEQLIDVGAARRCGAAGARTLRDHLATMADAPDWDGFVRANWALHEQLAGLCPNAMARAVYLGTLGHLGAASPQLGGTDDPVAYRAARMQVHVDLVEAVVGGDEAAVRAAVVRHNAPG</sequence>
<dbReference type="SMART" id="SM00895">
    <property type="entry name" value="FCD"/>
    <property type="match status" value="1"/>
</dbReference>
<reference evidence="5 6" key="1">
    <citation type="journal article" date="2019" name="Int. J. Syst. Evol. Microbiol.">
        <title>The Global Catalogue of Microorganisms (GCM) 10K type strain sequencing project: providing services to taxonomists for standard genome sequencing and annotation.</title>
        <authorList>
            <consortium name="The Broad Institute Genomics Platform"/>
            <consortium name="The Broad Institute Genome Sequencing Center for Infectious Disease"/>
            <person name="Wu L."/>
            <person name="Ma J."/>
        </authorList>
    </citation>
    <scope>NUCLEOTIDE SEQUENCE [LARGE SCALE GENOMIC DNA]</scope>
    <source>
        <strain evidence="5 6">JCM 16009</strain>
    </source>
</reference>
<evidence type="ECO:0000313" key="5">
    <source>
        <dbReference type="EMBL" id="GAA1877045.1"/>
    </source>
</evidence>
<keyword evidence="1" id="KW-0805">Transcription regulation</keyword>
<dbReference type="SMART" id="SM00345">
    <property type="entry name" value="HTH_GNTR"/>
    <property type="match status" value="1"/>
</dbReference>
<comment type="caution">
    <text evidence="5">The sequence shown here is derived from an EMBL/GenBank/DDBJ whole genome shotgun (WGS) entry which is preliminary data.</text>
</comment>
<protein>
    <submittedName>
        <fullName evidence="5">FCD domain-containing protein</fullName>
    </submittedName>
</protein>
<dbReference type="SUPFAM" id="SSF46785">
    <property type="entry name" value="Winged helix' DNA-binding domain"/>
    <property type="match status" value="1"/>
</dbReference>
<gene>
    <name evidence="5" type="ORF">GCM10009836_68080</name>
</gene>
<feature type="domain" description="HTH gntR-type" evidence="4">
    <location>
        <begin position="27"/>
        <end position="97"/>
    </location>
</feature>
<dbReference type="EMBL" id="BAAAQK010000028">
    <property type="protein sequence ID" value="GAA1877045.1"/>
    <property type="molecule type" value="Genomic_DNA"/>
</dbReference>
<organism evidence="5 6">
    <name type="scientific">Pseudonocardia ailaonensis</name>
    <dbReference type="NCBI Taxonomy" id="367279"/>
    <lineage>
        <taxon>Bacteria</taxon>
        <taxon>Bacillati</taxon>
        <taxon>Actinomycetota</taxon>
        <taxon>Actinomycetes</taxon>
        <taxon>Pseudonocardiales</taxon>
        <taxon>Pseudonocardiaceae</taxon>
        <taxon>Pseudonocardia</taxon>
    </lineage>
</organism>
<keyword evidence="2" id="KW-0238">DNA-binding</keyword>
<evidence type="ECO:0000256" key="2">
    <source>
        <dbReference type="ARBA" id="ARBA00023125"/>
    </source>
</evidence>